<comment type="similarity">
    <text evidence="2">Belongs to the YkuD family.</text>
</comment>
<evidence type="ECO:0000256" key="8">
    <source>
        <dbReference type="ARBA" id="ARBA00023316"/>
    </source>
</evidence>
<keyword evidence="7 9" id="KW-0573">Peptidoglycan synthesis</keyword>
<dbReference type="PANTHER" id="PTHR30582">
    <property type="entry name" value="L,D-TRANSPEPTIDASE"/>
    <property type="match status" value="1"/>
</dbReference>
<evidence type="ECO:0000256" key="9">
    <source>
        <dbReference type="PROSITE-ProRule" id="PRU01373"/>
    </source>
</evidence>
<dbReference type="GO" id="GO:0071972">
    <property type="term" value="F:peptidoglycan L,D-transpeptidase activity"/>
    <property type="evidence" value="ECO:0007669"/>
    <property type="project" value="TreeGrafter"/>
</dbReference>
<feature type="domain" description="L,D-TPase catalytic" evidence="11">
    <location>
        <begin position="77"/>
        <end position="206"/>
    </location>
</feature>
<gene>
    <name evidence="12" type="ORF">ABS361_11755</name>
</gene>
<evidence type="ECO:0000259" key="11">
    <source>
        <dbReference type="PROSITE" id="PS52029"/>
    </source>
</evidence>
<dbReference type="GO" id="GO:0071555">
    <property type="term" value="P:cell wall organization"/>
    <property type="evidence" value="ECO:0007669"/>
    <property type="project" value="UniProtKB-UniRule"/>
</dbReference>
<dbReference type="GO" id="GO:0008360">
    <property type="term" value="P:regulation of cell shape"/>
    <property type="evidence" value="ECO:0007669"/>
    <property type="project" value="UniProtKB-UniRule"/>
</dbReference>
<dbReference type="Gene3D" id="2.40.440.10">
    <property type="entry name" value="L,D-transpeptidase catalytic domain-like"/>
    <property type="match status" value="1"/>
</dbReference>
<dbReference type="PANTHER" id="PTHR30582:SF24">
    <property type="entry name" value="L,D-TRANSPEPTIDASE ERFK_SRFK-RELATED"/>
    <property type="match status" value="1"/>
</dbReference>
<dbReference type="GO" id="GO:0018104">
    <property type="term" value="P:peptidoglycan-protein cross-linking"/>
    <property type="evidence" value="ECO:0007669"/>
    <property type="project" value="TreeGrafter"/>
</dbReference>
<dbReference type="InterPro" id="IPR050979">
    <property type="entry name" value="LD-transpeptidase"/>
</dbReference>
<organism evidence="12">
    <name type="scientific">Methyloraptor flagellatus</name>
    <dbReference type="NCBI Taxonomy" id="3162530"/>
    <lineage>
        <taxon>Bacteria</taxon>
        <taxon>Pseudomonadati</taxon>
        <taxon>Pseudomonadota</taxon>
        <taxon>Alphaproteobacteria</taxon>
        <taxon>Hyphomicrobiales</taxon>
        <taxon>Ancalomicrobiaceae</taxon>
        <taxon>Methyloraptor</taxon>
    </lineage>
</organism>
<reference evidence="12" key="1">
    <citation type="submission" date="2024-06" db="EMBL/GenBank/DDBJ databases">
        <title>Methylostella associata gen. nov., sp. nov., a novel Ancalomicrobiaceae-affiliated facultatively methylotrophic bacteria that feed on methanotrophs of the genus Methylococcus.</title>
        <authorList>
            <person name="Saltykova V."/>
            <person name="Danilova O.V."/>
            <person name="Oshkin I.Y."/>
            <person name="Belova S.E."/>
            <person name="Pimenov N.V."/>
            <person name="Dedysh S.N."/>
        </authorList>
    </citation>
    <scope>NUCLEOTIDE SEQUENCE</scope>
    <source>
        <strain evidence="12">S20</strain>
    </source>
</reference>
<name>A0AAU7X533_9HYPH</name>
<dbReference type="GO" id="GO:0016746">
    <property type="term" value="F:acyltransferase activity"/>
    <property type="evidence" value="ECO:0007669"/>
    <property type="project" value="UniProtKB-KW"/>
</dbReference>
<keyword evidence="10" id="KW-0732">Signal</keyword>
<protein>
    <submittedName>
        <fullName evidence="12">L,D-transpeptidase</fullName>
        <ecNumber evidence="12">2.3.2.-</ecNumber>
    </submittedName>
</protein>
<evidence type="ECO:0000256" key="6">
    <source>
        <dbReference type="ARBA" id="ARBA00022960"/>
    </source>
</evidence>
<dbReference type="EC" id="2.3.2.-" evidence="12"/>
<dbReference type="SUPFAM" id="SSF141523">
    <property type="entry name" value="L,D-transpeptidase catalytic domain-like"/>
    <property type="match status" value="1"/>
</dbReference>
<comment type="pathway">
    <text evidence="1 9">Cell wall biogenesis; peptidoglycan biosynthesis.</text>
</comment>
<evidence type="ECO:0000256" key="4">
    <source>
        <dbReference type="ARBA" id="ARBA00022679"/>
    </source>
</evidence>
<dbReference type="KEGG" id="mflg:ABS361_11755"/>
<keyword evidence="3" id="KW-0328">Glycosyltransferase</keyword>
<evidence type="ECO:0000256" key="10">
    <source>
        <dbReference type="SAM" id="SignalP"/>
    </source>
</evidence>
<feature type="signal peptide" evidence="10">
    <location>
        <begin position="1"/>
        <end position="24"/>
    </location>
</feature>
<evidence type="ECO:0000256" key="5">
    <source>
        <dbReference type="ARBA" id="ARBA00022801"/>
    </source>
</evidence>
<keyword evidence="6 9" id="KW-0133">Cell shape</keyword>
<feature type="active site" description="Proton donor/acceptor" evidence="9">
    <location>
        <position position="166"/>
    </location>
</feature>
<evidence type="ECO:0000256" key="7">
    <source>
        <dbReference type="ARBA" id="ARBA00022984"/>
    </source>
</evidence>
<dbReference type="GO" id="GO:0005576">
    <property type="term" value="C:extracellular region"/>
    <property type="evidence" value="ECO:0007669"/>
    <property type="project" value="TreeGrafter"/>
</dbReference>
<dbReference type="EMBL" id="CP158568">
    <property type="protein sequence ID" value="XBY42797.1"/>
    <property type="molecule type" value="Genomic_DNA"/>
</dbReference>
<dbReference type="InterPro" id="IPR005490">
    <property type="entry name" value="LD_TPept_cat_dom"/>
</dbReference>
<keyword evidence="4 12" id="KW-0808">Transferase</keyword>
<sequence length="207" mass="22205">MKRSMLAAAALVSGVIVASTTAQAFYNPAVMVRYDAMGNAVEGPGVTPPSSGGTVPGRNYTPIPKEVVEFKGKYSKGTIVINTAERRLYLVLGDGTALRYGIGVGRPGFTWQGAHSVTRKAEWPGWTPPPQMRVRQPGLPAYMPGGPDNPLGARAMYIGSTYYRIHGSNEPWTIGQAVSSGCFRMTNEDVADLYERVQVGARVVVVN</sequence>
<dbReference type="CDD" id="cd16913">
    <property type="entry name" value="YkuD_like"/>
    <property type="match status" value="1"/>
</dbReference>
<accession>A0AAU7X533</accession>
<keyword evidence="12" id="KW-0012">Acyltransferase</keyword>
<feature type="chain" id="PRO_5043907950" evidence="10">
    <location>
        <begin position="25"/>
        <end position="207"/>
    </location>
</feature>
<feature type="active site" description="Nucleophile" evidence="9">
    <location>
        <position position="182"/>
    </location>
</feature>
<dbReference type="PROSITE" id="PS52029">
    <property type="entry name" value="LD_TPASE"/>
    <property type="match status" value="1"/>
</dbReference>
<dbReference type="FunFam" id="2.40.440.10:FF:000002">
    <property type="entry name" value="L,D-transpeptidase ErfK/SrfK"/>
    <property type="match status" value="1"/>
</dbReference>
<dbReference type="AlphaFoldDB" id="A0AAU7X533"/>
<dbReference type="InterPro" id="IPR038063">
    <property type="entry name" value="Transpep_catalytic_dom"/>
</dbReference>
<evidence type="ECO:0000256" key="2">
    <source>
        <dbReference type="ARBA" id="ARBA00005992"/>
    </source>
</evidence>
<evidence type="ECO:0000313" key="12">
    <source>
        <dbReference type="EMBL" id="XBY42797.1"/>
    </source>
</evidence>
<evidence type="ECO:0000256" key="3">
    <source>
        <dbReference type="ARBA" id="ARBA00022676"/>
    </source>
</evidence>
<keyword evidence="5" id="KW-0378">Hydrolase</keyword>
<keyword evidence="8 9" id="KW-0961">Cell wall biogenesis/degradation</keyword>
<evidence type="ECO:0000256" key="1">
    <source>
        <dbReference type="ARBA" id="ARBA00004752"/>
    </source>
</evidence>
<dbReference type="GO" id="GO:0016757">
    <property type="term" value="F:glycosyltransferase activity"/>
    <property type="evidence" value="ECO:0007669"/>
    <property type="project" value="UniProtKB-KW"/>
</dbReference>
<dbReference type="RefSeq" id="WP_407047899.1">
    <property type="nucleotide sequence ID" value="NZ_CP158568.1"/>
</dbReference>
<dbReference type="Pfam" id="PF03734">
    <property type="entry name" value="YkuD"/>
    <property type="match status" value="1"/>
</dbReference>
<proteinExistence type="inferred from homology"/>